<dbReference type="OrthoDB" id="9049620at2759"/>
<dbReference type="GO" id="GO:0030544">
    <property type="term" value="F:Hsp70 protein binding"/>
    <property type="evidence" value="ECO:0007669"/>
    <property type="project" value="InterPro"/>
</dbReference>
<evidence type="ECO:0000256" key="2">
    <source>
        <dbReference type="SAM" id="Coils"/>
    </source>
</evidence>
<dbReference type="CDD" id="cd19814">
    <property type="entry name" value="Bbox1_RNF207-like"/>
    <property type="match status" value="1"/>
</dbReference>
<dbReference type="InterPro" id="IPR039320">
    <property type="entry name" value="RNF207"/>
</dbReference>
<dbReference type="PANTHER" id="PTHR22635:SF0">
    <property type="entry name" value="RING FINGER PROTEIN 207"/>
    <property type="match status" value="1"/>
</dbReference>
<dbReference type="GO" id="GO:0044325">
    <property type="term" value="F:transmembrane transporter binding"/>
    <property type="evidence" value="ECO:0007669"/>
    <property type="project" value="TreeGrafter"/>
</dbReference>
<dbReference type="GO" id="GO:0048471">
    <property type="term" value="C:perinuclear region of cytoplasm"/>
    <property type="evidence" value="ECO:0007669"/>
    <property type="project" value="TreeGrafter"/>
</dbReference>
<feature type="coiled-coil region" evidence="2">
    <location>
        <begin position="121"/>
        <end position="163"/>
    </location>
</feature>
<dbReference type="AlphaFoldDB" id="A0A812DUA5"/>
<dbReference type="PROSITE" id="PS50119">
    <property type="entry name" value="ZF_BBOX"/>
    <property type="match status" value="1"/>
</dbReference>
<keyword evidence="2" id="KW-0175">Coiled coil</keyword>
<evidence type="ECO:0000313" key="4">
    <source>
        <dbReference type="EMBL" id="CAE1306527.1"/>
    </source>
</evidence>
<dbReference type="InterPro" id="IPR000315">
    <property type="entry name" value="Znf_B-box"/>
</dbReference>
<proteinExistence type="predicted"/>
<name>A0A812DUA5_ACAPH</name>
<comment type="caution">
    <text evidence="4">The sequence shown here is derived from an EMBL/GenBank/DDBJ whole genome shotgun (WGS) entry which is preliminary data.</text>
</comment>
<dbReference type="Pfam" id="PF00643">
    <property type="entry name" value="zf-B_box"/>
    <property type="match status" value="1"/>
</dbReference>
<dbReference type="Proteomes" id="UP000597762">
    <property type="component" value="Unassembled WGS sequence"/>
</dbReference>
<evidence type="ECO:0000313" key="5">
    <source>
        <dbReference type="Proteomes" id="UP000597762"/>
    </source>
</evidence>
<evidence type="ECO:0000259" key="3">
    <source>
        <dbReference type="PROSITE" id="PS50119"/>
    </source>
</evidence>
<evidence type="ECO:0000256" key="1">
    <source>
        <dbReference type="PROSITE-ProRule" id="PRU00024"/>
    </source>
</evidence>
<sequence length="343" mass="39222">MFFCNTCSQPLCDICREETHKAKMFARHEIILLSKKTKEVHKRCALHGEQYIMFSTEKKVMLCINCFRDMKVESRAHCVDLETAYKQGCNKLDQAVQSIQDLQNTVKEGIQVLRSLLVEIRQNSEAEKDAINQLYDSMQQRIAEKKKELLEEVERQYQVKEKLFKAQLLNLNTLLPTLHVNLVTCSAFCSSANKFEFLNLSFALMERLHSIAQKQHPLRPTQGSQINTDHKNEYANNTLQVKSGLLFSKRYTCAFLLPIYSLPSSHLLDNQDGVVWSIPFRTCSPQVTFLSTANTFASYNLPKSARPTPHVQHLRGLTCTGATCLFFFFTGDPSVFPGLFSFS</sequence>
<organism evidence="4 5">
    <name type="scientific">Acanthosepion pharaonis</name>
    <name type="common">Pharaoh cuttlefish</name>
    <name type="synonym">Sepia pharaonis</name>
    <dbReference type="NCBI Taxonomy" id="158019"/>
    <lineage>
        <taxon>Eukaryota</taxon>
        <taxon>Metazoa</taxon>
        <taxon>Spiralia</taxon>
        <taxon>Lophotrochozoa</taxon>
        <taxon>Mollusca</taxon>
        <taxon>Cephalopoda</taxon>
        <taxon>Coleoidea</taxon>
        <taxon>Decapodiformes</taxon>
        <taxon>Sepiida</taxon>
        <taxon>Sepiina</taxon>
        <taxon>Sepiidae</taxon>
        <taxon>Acanthosepion</taxon>
    </lineage>
</organism>
<dbReference type="PANTHER" id="PTHR22635">
    <property type="entry name" value="RING FINGER PROTEIN 207"/>
    <property type="match status" value="1"/>
</dbReference>
<dbReference type="GO" id="GO:0008270">
    <property type="term" value="F:zinc ion binding"/>
    <property type="evidence" value="ECO:0007669"/>
    <property type="project" value="UniProtKB-KW"/>
</dbReference>
<protein>
    <submittedName>
        <fullName evidence="4">RING finger protein 207</fullName>
    </submittedName>
</protein>
<dbReference type="EMBL" id="CAHIKZ030004037">
    <property type="protein sequence ID" value="CAE1306527.1"/>
    <property type="molecule type" value="Genomic_DNA"/>
</dbReference>
<dbReference type="Gene3D" id="3.30.160.60">
    <property type="entry name" value="Classic Zinc Finger"/>
    <property type="match status" value="1"/>
</dbReference>
<keyword evidence="5" id="KW-1185">Reference proteome</keyword>
<keyword evidence="1" id="KW-0479">Metal-binding</keyword>
<keyword evidence="1" id="KW-0862">Zinc</keyword>
<accession>A0A812DUA5</accession>
<keyword evidence="1" id="KW-0863">Zinc-finger</keyword>
<gene>
    <name evidence="4" type="ORF">SPHA_58756</name>
</gene>
<feature type="domain" description="B box-type" evidence="3">
    <location>
        <begin position="1"/>
        <end position="33"/>
    </location>
</feature>
<reference evidence="4" key="1">
    <citation type="submission" date="2021-01" db="EMBL/GenBank/DDBJ databases">
        <authorList>
            <person name="Li R."/>
            <person name="Bekaert M."/>
        </authorList>
    </citation>
    <scope>NUCLEOTIDE SEQUENCE</scope>
    <source>
        <strain evidence="4">Farmed</strain>
    </source>
</reference>